<feature type="binding site" description="axial binding residue" evidence="16">
    <location>
        <position position="198"/>
    </location>
    <ligand>
        <name>heme b</name>
        <dbReference type="ChEBI" id="CHEBI:60344"/>
        <label>1</label>
    </ligand>
    <ligandPart>
        <name>Fe</name>
        <dbReference type="ChEBI" id="CHEBI:18248"/>
    </ligandPart>
</feature>
<organism evidence="19 21">
    <name type="scientific">Moraxella caviae</name>
    <dbReference type="NCBI Taxonomy" id="34060"/>
    <lineage>
        <taxon>Bacteria</taxon>
        <taxon>Pseudomonadati</taxon>
        <taxon>Pseudomonadota</taxon>
        <taxon>Gammaproteobacteria</taxon>
        <taxon>Moraxellales</taxon>
        <taxon>Moraxellaceae</taxon>
        <taxon>Moraxella</taxon>
    </lineage>
</organism>
<accession>A0A1T0A5Q1</accession>
<feature type="domain" description="NarG-like" evidence="18">
    <location>
        <begin position="16"/>
        <end position="235"/>
    </location>
</feature>
<dbReference type="InterPro" id="IPR051936">
    <property type="entry name" value="Heme-iron_electron_transfer"/>
</dbReference>
<dbReference type="OrthoDB" id="9788113at2"/>
<evidence type="ECO:0000256" key="2">
    <source>
        <dbReference type="ARBA" id="ARBA00012500"/>
    </source>
</evidence>
<feature type="transmembrane region" description="Helical" evidence="17">
    <location>
        <begin position="140"/>
        <end position="161"/>
    </location>
</feature>
<comment type="catalytic activity">
    <reaction evidence="14">
        <text>nitrate + a quinol = a quinone + nitrite + H2O</text>
        <dbReference type="Rhea" id="RHEA:56144"/>
        <dbReference type="ChEBI" id="CHEBI:15377"/>
        <dbReference type="ChEBI" id="CHEBI:16301"/>
        <dbReference type="ChEBI" id="CHEBI:17632"/>
        <dbReference type="ChEBI" id="CHEBI:24646"/>
        <dbReference type="ChEBI" id="CHEBI:132124"/>
        <dbReference type="EC" id="1.7.5.1"/>
    </reaction>
</comment>
<dbReference type="Proteomes" id="UP000190435">
    <property type="component" value="Unassembled WGS sequence"/>
</dbReference>
<dbReference type="GO" id="GO:0042128">
    <property type="term" value="P:nitrate assimilation"/>
    <property type="evidence" value="ECO:0007669"/>
    <property type="project" value="UniProtKB-KW"/>
</dbReference>
<evidence type="ECO:0000256" key="7">
    <source>
        <dbReference type="ARBA" id="ARBA00022723"/>
    </source>
</evidence>
<evidence type="ECO:0000259" key="18">
    <source>
        <dbReference type="Pfam" id="PF02665"/>
    </source>
</evidence>
<reference evidence="19 21" key="1">
    <citation type="submission" date="2017-02" db="EMBL/GenBank/DDBJ databases">
        <title>Draft genome sequence of Moraxella caviae CCUG 355 type strain.</title>
        <authorList>
            <person name="Engstrom-Jakobsson H."/>
            <person name="Salva-Serra F."/>
            <person name="Thorell K."/>
            <person name="Gonzales-Siles L."/>
            <person name="Karlsson R."/>
            <person name="Boulund F."/>
            <person name="Engstrand L."/>
            <person name="Moore E."/>
        </authorList>
    </citation>
    <scope>NUCLEOTIDE SEQUENCE [LARGE SCALE GENOMIC DNA]</scope>
    <source>
        <strain evidence="19 21">CCUG 355</strain>
    </source>
</reference>
<keyword evidence="12" id="KW-0534">Nitrate assimilation</keyword>
<dbReference type="GO" id="GO:0005886">
    <property type="term" value="C:plasma membrane"/>
    <property type="evidence" value="ECO:0007669"/>
    <property type="project" value="UniProtKB-SubCell"/>
</dbReference>
<evidence type="ECO:0000256" key="15">
    <source>
        <dbReference type="ARBA" id="ARBA00063882"/>
    </source>
</evidence>
<evidence type="ECO:0000256" key="12">
    <source>
        <dbReference type="ARBA" id="ARBA00023063"/>
    </source>
</evidence>
<keyword evidence="21" id="KW-1185">Reference proteome</keyword>
<keyword evidence="3" id="KW-0813">Transport</keyword>
<evidence type="ECO:0000256" key="17">
    <source>
        <dbReference type="SAM" id="Phobius"/>
    </source>
</evidence>
<feature type="transmembrane region" description="Helical" evidence="17">
    <location>
        <begin position="195"/>
        <end position="225"/>
    </location>
</feature>
<keyword evidence="6 17" id="KW-0812">Transmembrane</keyword>
<dbReference type="Proteomes" id="UP000255279">
    <property type="component" value="Unassembled WGS sequence"/>
</dbReference>
<proteinExistence type="predicted"/>
<comment type="subunit">
    <text evidence="15">Dimer of heterotrimers each composed of an alpha, a beta and a gamma chain. Alpha and beta are catalytic chains; gamma chains are involved in binding the enzyme complex to the cytoplasmic membrane.</text>
</comment>
<evidence type="ECO:0000256" key="16">
    <source>
        <dbReference type="PIRSR" id="PIRSR603816-1"/>
    </source>
</evidence>
<evidence type="ECO:0000256" key="3">
    <source>
        <dbReference type="ARBA" id="ARBA00022448"/>
    </source>
</evidence>
<evidence type="ECO:0000256" key="13">
    <source>
        <dbReference type="ARBA" id="ARBA00023136"/>
    </source>
</evidence>
<evidence type="ECO:0000256" key="4">
    <source>
        <dbReference type="ARBA" id="ARBA00022475"/>
    </source>
</evidence>
<evidence type="ECO:0000256" key="14">
    <source>
        <dbReference type="ARBA" id="ARBA00048294"/>
    </source>
</evidence>
<feature type="transmembrane region" description="Helical" evidence="17">
    <location>
        <begin position="98"/>
        <end position="120"/>
    </location>
</feature>
<comment type="subcellular location">
    <subcellularLocation>
        <location evidence="1">Cell membrane</location>
        <topology evidence="1">Multi-pass membrane protein</topology>
    </subcellularLocation>
</comment>
<dbReference type="FunFam" id="1.20.950.20:FF:000001">
    <property type="entry name" value="Respiratory nitrate reductase subunit gamma"/>
    <property type="match status" value="1"/>
</dbReference>
<name>A0A1T0A5Q1_9GAMM</name>
<evidence type="ECO:0000256" key="10">
    <source>
        <dbReference type="ARBA" id="ARBA00023002"/>
    </source>
</evidence>
<keyword evidence="9 17" id="KW-1133">Transmembrane helix</keyword>
<dbReference type="GO" id="GO:0046872">
    <property type="term" value="F:metal ion binding"/>
    <property type="evidence" value="ECO:0007669"/>
    <property type="project" value="UniProtKB-KW"/>
</dbReference>
<dbReference type="InterPro" id="IPR023234">
    <property type="entry name" value="NarG-like_domain"/>
</dbReference>
<keyword evidence="13 17" id="KW-0472">Membrane</keyword>
<dbReference type="PANTHER" id="PTHR30598">
    <property type="entry name" value="NITRATE REDUCTASE PRIVATE CHAPERONE, REDOX ENZYME MATURATION PROTEIN REMP FAMILY"/>
    <property type="match status" value="1"/>
</dbReference>
<protein>
    <recommendedName>
        <fullName evidence="2">nitrate reductase (quinone)</fullName>
        <ecNumber evidence="2">1.7.5.1</ecNumber>
    </recommendedName>
</protein>
<dbReference type="NCBIfam" id="TIGR00351">
    <property type="entry name" value="narI"/>
    <property type="match status" value="1"/>
</dbReference>
<dbReference type="EMBL" id="UGQE01000004">
    <property type="protein sequence ID" value="STZ14209.1"/>
    <property type="molecule type" value="Genomic_DNA"/>
</dbReference>
<dbReference type="Gene3D" id="1.20.950.20">
    <property type="entry name" value="Transmembrane di-heme cytochromes, Chain C"/>
    <property type="match status" value="1"/>
</dbReference>
<feature type="binding site" description="axial binding residue" evidence="16">
    <location>
        <position position="216"/>
    </location>
    <ligand>
        <name>heme b</name>
        <dbReference type="ChEBI" id="CHEBI:60344"/>
        <label>1</label>
    </ligand>
    <ligandPart>
        <name>Fe</name>
        <dbReference type="ChEBI" id="CHEBI:18248"/>
    </ligandPart>
</feature>
<reference evidence="20 22" key="2">
    <citation type="submission" date="2018-06" db="EMBL/GenBank/DDBJ databases">
        <authorList>
            <consortium name="Pathogen Informatics"/>
            <person name="Doyle S."/>
        </authorList>
    </citation>
    <scope>NUCLEOTIDE SEQUENCE [LARGE SCALE GENOMIC DNA]</scope>
    <source>
        <strain evidence="20 22">NCTC10293</strain>
    </source>
</reference>
<keyword evidence="10 20" id="KW-0560">Oxidoreductase</keyword>
<feature type="binding site" description="axial binding residue" evidence="16">
    <location>
        <position position="76"/>
    </location>
    <ligand>
        <name>heme b</name>
        <dbReference type="ChEBI" id="CHEBI:60344"/>
        <label>1</label>
    </ligand>
    <ligandPart>
        <name>Fe</name>
        <dbReference type="ChEBI" id="CHEBI:18248"/>
    </ligandPart>
</feature>
<evidence type="ECO:0000256" key="9">
    <source>
        <dbReference type="ARBA" id="ARBA00022989"/>
    </source>
</evidence>
<keyword evidence="11 16" id="KW-0408">Iron</keyword>
<keyword evidence="5 16" id="KW-0349">Heme</keyword>
<keyword evidence="7" id="KW-0479">Metal-binding</keyword>
<dbReference type="Pfam" id="PF02665">
    <property type="entry name" value="Nitrate_red_gam"/>
    <property type="match status" value="1"/>
</dbReference>
<dbReference type="EC" id="1.7.5.1" evidence="2"/>
<dbReference type="GO" id="GO:0019645">
    <property type="term" value="P:anaerobic electron transport chain"/>
    <property type="evidence" value="ECO:0007669"/>
    <property type="project" value="TreeGrafter"/>
</dbReference>
<evidence type="ECO:0000313" key="22">
    <source>
        <dbReference type="Proteomes" id="UP000255279"/>
    </source>
</evidence>
<dbReference type="STRING" id="34060.B0181_03970"/>
<evidence type="ECO:0000313" key="21">
    <source>
        <dbReference type="Proteomes" id="UP000190435"/>
    </source>
</evidence>
<dbReference type="SUPFAM" id="SSF103501">
    <property type="entry name" value="Respiratory nitrate reductase 1 gamma chain"/>
    <property type="match status" value="1"/>
</dbReference>
<dbReference type="RefSeq" id="WP_078276188.1">
    <property type="nucleotide sequence ID" value="NZ_CAACXO010000082.1"/>
</dbReference>
<dbReference type="EMBL" id="MUXU01000025">
    <property type="protein sequence ID" value="OOR91093.1"/>
    <property type="molecule type" value="Genomic_DNA"/>
</dbReference>
<dbReference type="AlphaFoldDB" id="A0A1T0A5Q1"/>
<dbReference type="GO" id="GO:0160182">
    <property type="term" value="F:nitrate reductase (quinone) activity"/>
    <property type="evidence" value="ECO:0007669"/>
    <property type="project" value="UniProtKB-EC"/>
</dbReference>
<evidence type="ECO:0000313" key="19">
    <source>
        <dbReference type="EMBL" id="OOR91093.1"/>
    </source>
</evidence>
<sequence>MTLATGSIDNLNWLQIFFFGVYPYIALAVAVIGTWARFDLSQYTWKTGSSQMLSDKGMRIASNMFHLGILGILGGHFVGMLTPHAVYEHFISAEHKQLLAMGAGGVMGVICWIGLAMLLWRRFTDPRVSHTSSFSDKLVLVLLFIQLNLGLSTIVASTHHLDGSVMVALSNWAQNITIFNPMGALPNMDGISLVYQLHIILGTTLILIFPFTRLIHIISAPIWYLGRNYQIVRQKTSQ</sequence>
<feature type="transmembrane region" description="Helical" evidence="17">
    <location>
        <begin position="12"/>
        <end position="36"/>
    </location>
</feature>
<keyword evidence="4" id="KW-1003">Cell membrane</keyword>
<dbReference type="InterPro" id="IPR036197">
    <property type="entry name" value="NarG-like_sf"/>
</dbReference>
<evidence type="ECO:0000256" key="5">
    <source>
        <dbReference type="ARBA" id="ARBA00022617"/>
    </source>
</evidence>
<dbReference type="GO" id="GO:0020037">
    <property type="term" value="F:heme binding"/>
    <property type="evidence" value="ECO:0007669"/>
    <property type="project" value="TreeGrafter"/>
</dbReference>
<evidence type="ECO:0000313" key="20">
    <source>
        <dbReference type="EMBL" id="STZ14209.1"/>
    </source>
</evidence>
<evidence type="ECO:0000256" key="11">
    <source>
        <dbReference type="ARBA" id="ARBA00023004"/>
    </source>
</evidence>
<gene>
    <name evidence="20" type="primary">narI</name>
    <name evidence="19" type="ORF">B0181_03970</name>
    <name evidence="20" type="ORF">NCTC10293_01801</name>
</gene>
<evidence type="ECO:0000256" key="8">
    <source>
        <dbReference type="ARBA" id="ARBA00022982"/>
    </source>
</evidence>
<dbReference type="GO" id="GO:0009325">
    <property type="term" value="C:nitrate reductase complex"/>
    <property type="evidence" value="ECO:0007669"/>
    <property type="project" value="InterPro"/>
</dbReference>
<dbReference type="GO" id="GO:0009055">
    <property type="term" value="F:electron transfer activity"/>
    <property type="evidence" value="ECO:0007669"/>
    <property type="project" value="TreeGrafter"/>
</dbReference>
<feature type="transmembrane region" description="Helical" evidence="17">
    <location>
        <begin position="57"/>
        <end position="78"/>
    </location>
</feature>
<evidence type="ECO:0000256" key="6">
    <source>
        <dbReference type="ARBA" id="ARBA00022692"/>
    </source>
</evidence>
<evidence type="ECO:0000256" key="1">
    <source>
        <dbReference type="ARBA" id="ARBA00004651"/>
    </source>
</evidence>
<feature type="binding site" description="axial binding residue" evidence="16">
    <location>
        <position position="66"/>
    </location>
    <ligand>
        <name>heme b</name>
        <dbReference type="ChEBI" id="CHEBI:60344"/>
        <label>2</label>
    </ligand>
    <ligandPart>
        <name>Fe</name>
        <dbReference type="ChEBI" id="CHEBI:18248"/>
    </ligandPart>
</feature>
<keyword evidence="8" id="KW-0249">Electron transport</keyword>
<dbReference type="InterPro" id="IPR003816">
    <property type="entry name" value="Nitrate_red_gam"/>
</dbReference>
<dbReference type="PANTHER" id="PTHR30598:SF3">
    <property type="entry name" value="RESPIRATORY NITRATE REDUCTASE 1 GAMMA CHAIN"/>
    <property type="match status" value="1"/>
</dbReference>